<dbReference type="SUPFAM" id="SSF54593">
    <property type="entry name" value="Glyoxalase/Bleomycin resistance protein/Dihydroxybiphenyl dioxygenase"/>
    <property type="match status" value="1"/>
</dbReference>
<organism evidence="3 4">
    <name type="scientific">Nocardioides ganghwensis</name>
    <dbReference type="NCBI Taxonomy" id="252230"/>
    <lineage>
        <taxon>Bacteria</taxon>
        <taxon>Bacillati</taxon>
        <taxon>Actinomycetota</taxon>
        <taxon>Actinomycetes</taxon>
        <taxon>Propionibacteriales</taxon>
        <taxon>Nocardioidaceae</taxon>
        <taxon>Nocardioides</taxon>
    </lineage>
</organism>
<accession>A0A4V1RMC3</accession>
<proteinExistence type="predicted"/>
<dbReference type="InterPro" id="IPR037523">
    <property type="entry name" value="VOC_core"/>
</dbReference>
<feature type="domain" description="VOC" evidence="2">
    <location>
        <begin position="26"/>
        <end position="145"/>
    </location>
</feature>
<dbReference type="Pfam" id="PF00903">
    <property type="entry name" value="Glyoxalase"/>
    <property type="match status" value="1"/>
</dbReference>
<dbReference type="InterPro" id="IPR051332">
    <property type="entry name" value="Fosfomycin_Res_Enzymes"/>
</dbReference>
<dbReference type="InterPro" id="IPR029068">
    <property type="entry name" value="Glyas_Bleomycin-R_OHBP_Dase"/>
</dbReference>
<evidence type="ECO:0000256" key="1">
    <source>
        <dbReference type="ARBA" id="ARBA00022723"/>
    </source>
</evidence>
<evidence type="ECO:0000313" key="3">
    <source>
        <dbReference type="EMBL" id="RYC00783.1"/>
    </source>
</evidence>
<keyword evidence="1" id="KW-0479">Metal-binding</keyword>
<dbReference type="GO" id="GO:0046872">
    <property type="term" value="F:metal ion binding"/>
    <property type="evidence" value="ECO:0007669"/>
    <property type="project" value="UniProtKB-KW"/>
</dbReference>
<dbReference type="AlphaFoldDB" id="A0A4V1RMC3"/>
<gene>
    <name evidence="3" type="ORF">EUA07_13930</name>
</gene>
<dbReference type="PANTHER" id="PTHR36113">
    <property type="entry name" value="LYASE, PUTATIVE-RELATED-RELATED"/>
    <property type="match status" value="1"/>
</dbReference>
<dbReference type="PROSITE" id="PS51819">
    <property type="entry name" value="VOC"/>
    <property type="match status" value="1"/>
</dbReference>
<name>A0A4V1RMC3_9ACTN</name>
<dbReference type="InterPro" id="IPR004360">
    <property type="entry name" value="Glyas_Fos-R_dOase_dom"/>
</dbReference>
<dbReference type="GO" id="GO:0004462">
    <property type="term" value="F:lactoylglutathione lyase activity"/>
    <property type="evidence" value="ECO:0007669"/>
    <property type="project" value="InterPro"/>
</dbReference>
<dbReference type="PROSITE" id="PS00934">
    <property type="entry name" value="GLYOXALASE_I_1"/>
    <property type="match status" value="1"/>
</dbReference>
<reference evidence="3 4" key="1">
    <citation type="submission" date="2019-01" db="EMBL/GenBank/DDBJ databases">
        <title>Novel species of Nocardioides.</title>
        <authorList>
            <person name="Liu Q."/>
            <person name="Xin Y.-H."/>
        </authorList>
    </citation>
    <scope>NUCLEOTIDE SEQUENCE [LARGE SCALE GENOMIC DNA]</scope>
    <source>
        <strain evidence="3 4">CGMCC 4.6875</strain>
    </source>
</reference>
<dbReference type="Proteomes" id="UP000293291">
    <property type="component" value="Unassembled WGS sequence"/>
</dbReference>
<dbReference type="RefSeq" id="WP_129455778.1">
    <property type="nucleotide sequence ID" value="NZ_JACXYX010000015.1"/>
</dbReference>
<dbReference type="Gene3D" id="3.10.180.10">
    <property type="entry name" value="2,3-Dihydroxybiphenyl 1,2-Dioxygenase, domain 1"/>
    <property type="match status" value="1"/>
</dbReference>
<sequence length="188" mass="19991">MSRARRTATAGAGGPAMTQAAPGFAGIDHVALTVTDLDVSERFYTEVLGFVVVMDVGTGRICMHPATGFVLALLVHDGGTGRPFSELDVGVDHLGLASASREELEWWQARFDDLGVRYTPIRDETFGSHLNFRDPDDIALELSCSNELMTAAQAAMATGQMTSADIATFVAENVDASYVVRDHSAPAG</sequence>
<keyword evidence="4" id="KW-1185">Reference proteome</keyword>
<dbReference type="EMBL" id="SDWU01000014">
    <property type="protein sequence ID" value="RYC00783.1"/>
    <property type="molecule type" value="Genomic_DNA"/>
</dbReference>
<comment type="caution">
    <text evidence="3">The sequence shown here is derived from an EMBL/GenBank/DDBJ whole genome shotgun (WGS) entry which is preliminary data.</text>
</comment>
<dbReference type="PANTHER" id="PTHR36113:SF6">
    <property type="entry name" value="FOSFOMYCIN RESISTANCE PROTEIN FOSX"/>
    <property type="match status" value="1"/>
</dbReference>
<dbReference type="OrthoDB" id="317332at2"/>
<evidence type="ECO:0000259" key="2">
    <source>
        <dbReference type="PROSITE" id="PS51819"/>
    </source>
</evidence>
<evidence type="ECO:0000313" key="4">
    <source>
        <dbReference type="Proteomes" id="UP000293291"/>
    </source>
</evidence>
<dbReference type="InterPro" id="IPR018146">
    <property type="entry name" value="Glyoxalase_1_CS"/>
</dbReference>
<protein>
    <submittedName>
        <fullName evidence="3">VOC family protein</fullName>
    </submittedName>
</protein>